<sequence>MTPWREGGDSIGVDGRWVSSGGQEEAGLPAAKRCTGLSCAGQGGLPSWRPLSSSDVVRYDRDSLAVVGVVLRAVARTRTTRSASL</sequence>
<dbReference type="AlphaFoldDB" id="A0A6G1BPT8"/>
<proteinExistence type="predicted"/>
<evidence type="ECO:0000313" key="2">
    <source>
        <dbReference type="EMBL" id="KAF0889791.1"/>
    </source>
</evidence>
<protein>
    <submittedName>
        <fullName evidence="2">Uncharacterized protein</fullName>
    </submittedName>
</protein>
<accession>A0A6G1BPT8</accession>
<gene>
    <name evidence="2" type="ORF">E2562_031909</name>
</gene>
<evidence type="ECO:0000256" key="1">
    <source>
        <dbReference type="SAM" id="MobiDB-lite"/>
    </source>
</evidence>
<dbReference type="Proteomes" id="UP000479710">
    <property type="component" value="Unassembled WGS sequence"/>
</dbReference>
<name>A0A6G1BPT8_9ORYZ</name>
<reference evidence="2 3" key="1">
    <citation type="submission" date="2019-11" db="EMBL/GenBank/DDBJ databases">
        <title>Whole genome sequence of Oryza granulata.</title>
        <authorList>
            <person name="Li W."/>
        </authorList>
    </citation>
    <scope>NUCLEOTIDE SEQUENCE [LARGE SCALE GENOMIC DNA]</scope>
    <source>
        <strain evidence="3">cv. Menghai</strain>
        <tissue evidence="2">Leaf</tissue>
    </source>
</reference>
<organism evidence="2 3">
    <name type="scientific">Oryza meyeriana var. granulata</name>
    <dbReference type="NCBI Taxonomy" id="110450"/>
    <lineage>
        <taxon>Eukaryota</taxon>
        <taxon>Viridiplantae</taxon>
        <taxon>Streptophyta</taxon>
        <taxon>Embryophyta</taxon>
        <taxon>Tracheophyta</taxon>
        <taxon>Spermatophyta</taxon>
        <taxon>Magnoliopsida</taxon>
        <taxon>Liliopsida</taxon>
        <taxon>Poales</taxon>
        <taxon>Poaceae</taxon>
        <taxon>BOP clade</taxon>
        <taxon>Oryzoideae</taxon>
        <taxon>Oryzeae</taxon>
        <taxon>Oryzinae</taxon>
        <taxon>Oryza</taxon>
        <taxon>Oryza meyeriana</taxon>
    </lineage>
</organism>
<dbReference type="EMBL" id="SPHZ02000012">
    <property type="protein sequence ID" value="KAF0889791.1"/>
    <property type="molecule type" value="Genomic_DNA"/>
</dbReference>
<keyword evidence="3" id="KW-1185">Reference proteome</keyword>
<comment type="caution">
    <text evidence="2">The sequence shown here is derived from an EMBL/GenBank/DDBJ whole genome shotgun (WGS) entry which is preliminary data.</text>
</comment>
<evidence type="ECO:0000313" key="3">
    <source>
        <dbReference type="Proteomes" id="UP000479710"/>
    </source>
</evidence>
<feature type="region of interest" description="Disordered" evidence="1">
    <location>
        <begin position="1"/>
        <end position="24"/>
    </location>
</feature>